<evidence type="ECO:0000313" key="3">
    <source>
        <dbReference type="EMBL" id="RVW71700.1"/>
    </source>
</evidence>
<evidence type="ECO:0000259" key="2">
    <source>
        <dbReference type="Pfam" id="PF07717"/>
    </source>
</evidence>
<feature type="domain" description="DEAD-box helicase OB fold" evidence="2">
    <location>
        <begin position="193"/>
        <end position="253"/>
    </location>
</feature>
<keyword evidence="1 3" id="KW-0547">Nucleotide-binding</keyword>
<sequence>MFWVLGSLRKERKQSWPKKRRLSFYRRRFFIFFWEGVLNHEYRGAYSVEGYREVFVWFGGKATERGELFLARLLVTGKDKLSSLLAHFSWRGAFQASSESRGCKEESAEEESFARQQGVFIAIEFSGDQSHSMGGNEALAFDMGYARWLDEYQRLINDLRSVVNSHVGDNELRILIDSNMATCNAWSYDEHLIRVVICCGLYRGIVQNGKSFSLKTMEDGQVLWHSNSVNARESKIPYPWLVFNEKIKVNSIFSEIQQLCLIQCFFYLGATS</sequence>
<keyword evidence="1 3" id="KW-0067">ATP-binding</keyword>
<dbReference type="Proteomes" id="UP000288805">
    <property type="component" value="Unassembled WGS sequence"/>
</dbReference>
<gene>
    <name evidence="3" type="primary">VvCHDp000260_2</name>
    <name evidence="3" type="ORF">CK203_061324</name>
</gene>
<keyword evidence="1 3" id="KW-0347">Helicase</keyword>
<proteinExistence type="predicted"/>
<dbReference type="GO" id="GO:0004386">
    <property type="term" value="F:helicase activity"/>
    <property type="evidence" value="ECO:0007669"/>
    <property type="project" value="UniProtKB-KW"/>
</dbReference>
<name>A0A438GHL5_VITVI</name>
<dbReference type="Pfam" id="PF07717">
    <property type="entry name" value="OB_NTP_bind"/>
    <property type="match status" value="1"/>
</dbReference>
<dbReference type="AlphaFoldDB" id="A0A438GHL5"/>
<dbReference type="InterPro" id="IPR011709">
    <property type="entry name" value="DEAD-box_helicase_OB_fold"/>
</dbReference>
<protein>
    <submittedName>
        <fullName evidence="3">DExH-box ATP-dependent RNA helicase DExH5, mitochondrial</fullName>
    </submittedName>
</protein>
<organism evidence="3 4">
    <name type="scientific">Vitis vinifera</name>
    <name type="common">Grape</name>
    <dbReference type="NCBI Taxonomy" id="29760"/>
    <lineage>
        <taxon>Eukaryota</taxon>
        <taxon>Viridiplantae</taxon>
        <taxon>Streptophyta</taxon>
        <taxon>Embryophyta</taxon>
        <taxon>Tracheophyta</taxon>
        <taxon>Spermatophyta</taxon>
        <taxon>Magnoliopsida</taxon>
        <taxon>eudicotyledons</taxon>
        <taxon>Gunneridae</taxon>
        <taxon>Pentapetalae</taxon>
        <taxon>rosids</taxon>
        <taxon>Vitales</taxon>
        <taxon>Vitaceae</taxon>
        <taxon>Viteae</taxon>
        <taxon>Vitis</taxon>
    </lineage>
</organism>
<evidence type="ECO:0000256" key="1">
    <source>
        <dbReference type="ARBA" id="ARBA00022806"/>
    </source>
</evidence>
<dbReference type="PANTHER" id="PTHR45693">
    <property type="entry name" value="TRANSCRIPTION FACTOR TGA9"/>
    <property type="match status" value="1"/>
</dbReference>
<dbReference type="EMBL" id="QGNW01000432">
    <property type="protein sequence ID" value="RVW71700.1"/>
    <property type="molecule type" value="Genomic_DNA"/>
</dbReference>
<reference evidence="3 4" key="1">
    <citation type="journal article" date="2018" name="PLoS Genet.">
        <title>Population sequencing reveals clonal diversity and ancestral inbreeding in the grapevine cultivar Chardonnay.</title>
        <authorList>
            <person name="Roach M.J."/>
            <person name="Johnson D.L."/>
            <person name="Bohlmann J."/>
            <person name="van Vuuren H.J."/>
            <person name="Jones S.J."/>
            <person name="Pretorius I.S."/>
            <person name="Schmidt S.A."/>
            <person name="Borneman A.R."/>
        </authorList>
    </citation>
    <scope>NUCLEOTIDE SEQUENCE [LARGE SCALE GENOMIC DNA]</scope>
    <source>
        <strain evidence="4">cv. Chardonnay</strain>
        <tissue evidence="3">Leaf</tissue>
    </source>
</reference>
<keyword evidence="1 3" id="KW-0378">Hydrolase</keyword>
<accession>A0A438GHL5</accession>
<evidence type="ECO:0000313" key="4">
    <source>
        <dbReference type="Proteomes" id="UP000288805"/>
    </source>
</evidence>
<comment type="caution">
    <text evidence="3">The sequence shown here is derived from an EMBL/GenBank/DDBJ whole genome shotgun (WGS) entry which is preliminary data.</text>
</comment>
<dbReference type="PANTHER" id="PTHR45693:SF1">
    <property type="entry name" value="TRANSCRIPTION FACTOR PERIANTHIA"/>
    <property type="match status" value="1"/>
</dbReference>